<keyword evidence="4" id="KW-0802">TPR repeat</keyword>
<protein>
    <submittedName>
        <fullName evidence="7">Tetratricopeptide repeat protein</fullName>
    </submittedName>
</protein>
<dbReference type="SMART" id="SM00028">
    <property type="entry name" value="TPR"/>
    <property type="match status" value="7"/>
</dbReference>
<keyword evidence="8" id="KW-1185">Reference proteome</keyword>
<evidence type="ECO:0000313" key="7">
    <source>
        <dbReference type="EMBL" id="MFC7411406.1"/>
    </source>
</evidence>
<evidence type="ECO:0000256" key="3">
    <source>
        <dbReference type="ARBA" id="ARBA00023237"/>
    </source>
</evidence>
<dbReference type="RefSeq" id="WP_382227791.1">
    <property type="nucleotide sequence ID" value="NZ_JBHTCA010000031.1"/>
</dbReference>
<dbReference type="InterPro" id="IPR006860">
    <property type="entry name" value="FecR"/>
</dbReference>
<organism evidence="7 8">
    <name type="scientific">Hydrogenophaga atypica</name>
    <dbReference type="NCBI Taxonomy" id="249409"/>
    <lineage>
        <taxon>Bacteria</taxon>
        <taxon>Pseudomonadati</taxon>
        <taxon>Pseudomonadota</taxon>
        <taxon>Betaproteobacteria</taxon>
        <taxon>Burkholderiales</taxon>
        <taxon>Comamonadaceae</taxon>
        <taxon>Hydrogenophaga</taxon>
    </lineage>
</organism>
<gene>
    <name evidence="7" type="ORF">ACFQPB_21325</name>
</gene>
<dbReference type="SUPFAM" id="SSF48452">
    <property type="entry name" value="TPR-like"/>
    <property type="match status" value="2"/>
</dbReference>
<sequence length="1186" mass="129017">MPKPSRLNPLALATFLCLCTTTTWAQDAEILHLQGPGDRRATEVQNWEAAQARQQVAPGGFVRTRESARMALLLADQTQIRLNQNTVLQVKSVASQGAATRLSLSQGRAWAQTRNVGAGGPLTVETPAATAAIRGTDWELDVGSDGRTQLTVLSGTVTLSNALGSLDVGRNEAAIAEVGKAPVRLQLSNPRERVQWVQALTAQPLRHLDGSAVPARLQNAWQALQRGDSTAVQAALGSNTDAWTDVLRAADHTQAGRMAPASEALRRALRDTQAPAAAHLLLADLQLVSGEADAAGRTLEAGLARHPSDPDLLAMLARTQLLTDQLDQAQATLQRPRRSDSTSHWLAQGDLARRQGAVTGTLSAFERATQAAPADPRGWLALGSAQGEREDLAKARAALAKALSLDPHTPGAVGELATVEAQANRIAPAEQLFQEALQANPGDYVAQTGLGLLRLKQGRPAEALDALLRAGVMEPRYSRAASYTAVAYYQLGRHTDARAALQRAVELDDKDPVPHLLLAQIHTDLFEADAAVQAARAAVARLPYLKSLNQVANNQQGSANFGASLAFFGLEDWALELAHQSDYPYWGGSHLFLADRYAGEFNKNSRLFQGFLTDPLAFGASPGFSSLLQRAGAYGTVGVNVDHEFARIQSPYAAANGLFNERFPIALFGKLQTVEGDRFPIDVGVSGLPAFVDTSGTADVRATVGTLGLGLQPTEQLNLFLYGNRFDVALRGHNQVLDLEGISSGSDFDHHFGQGVLGASWKWSPTAQSWLKLGRSSERTDLRNYPVAFSEQDFFGVLGFFANPTKRLSDVQLRHTLEWSERSRVTLGLETGRESQRSEAFALGPVYATQGGQTTSDVLAFAGTNHIERRLQVLHAGWQHQIDSAWRIDTALAHNRLRERTQGQNSVVLLGSNVVGGDDVNIDQTRRTWTPRLGVAWVPSPGMSLRMAYQDWQRPISVNTLAPVETAGLAVDDRLVQAGGRSRSTTVQLGFSPDERSFLLLRADTQRVHNPGTLGVDLRTPSLPFLDELRNQQLDNLSANDILEDDPDFEQGRLHRLSLGASRMLTRQWSAYARWVHALGSSRLSDEAPPIHTLRIPYVPRNTLVLGATWSGGQRMYLSGRVVWRGKRFEDDRNLTALPSGWGMDLMGLWESPDKRWLVGVAALNLFAPKSARTTQRYVVDARLRF</sequence>
<evidence type="ECO:0000256" key="2">
    <source>
        <dbReference type="ARBA" id="ARBA00023136"/>
    </source>
</evidence>
<name>A0ABW2QQN9_9BURK</name>
<comment type="caution">
    <text evidence="7">The sequence shown here is derived from an EMBL/GenBank/DDBJ whole genome shotgun (WGS) entry which is preliminary data.</text>
</comment>
<feature type="repeat" description="TPR" evidence="4">
    <location>
        <begin position="478"/>
        <end position="511"/>
    </location>
</feature>
<evidence type="ECO:0000259" key="6">
    <source>
        <dbReference type="Pfam" id="PF04773"/>
    </source>
</evidence>
<dbReference type="InterPro" id="IPR011990">
    <property type="entry name" value="TPR-like_helical_dom_sf"/>
</dbReference>
<feature type="domain" description="FecR protein" evidence="6">
    <location>
        <begin position="62"/>
        <end position="157"/>
    </location>
</feature>
<comment type="subcellular location">
    <subcellularLocation>
        <location evidence="1">Cell outer membrane</location>
    </subcellularLocation>
</comment>
<dbReference type="SUPFAM" id="SSF56935">
    <property type="entry name" value="Porins"/>
    <property type="match status" value="1"/>
</dbReference>
<dbReference type="Pfam" id="PF13432">
    <property type="entry name" value="TPR_16"/>
    <property type="match status" value="1"/>
</dbReference>
<dbReference type="Gene3D" id="1.25.40.10">
    <property type="entry name" value="Tetratricopeptide repeat domain"/>
    <property type="match status" value="2"/>
</dbReference>
<feature type="signal peptide" evidence="5">
    <location>
        <begin position="1"/>
        <end position="25"/>
    </location>
</feature>
<accession>A0ABW2QQN9</accession>
<dbReference type="InterPro" id="IPR036942">
    <property type="entry name" value="Beta-barrel_TonB_sf"/>
</dbReference>
<evidence type="ECO:0000256" key="5">
    <source>
        <dbReference type="SAM" id="SignalP"/>
    </source>
</evidence>
<keyword evidence="3" id="KW-0998">Cell outer membrane</keyword>
<dbReference type="InterPro" id="IPR019734">
    <property type="entry name" value="TPR_rpt"/>
</dbReference>
<dbReference type="Gene3D" id="2.60.120.1440">
    <property type="match status" value="1"/>
</dbReference>
<reference evidence="8" key="1">
    <citation type="journal article" date="2019" name="Int. J. Syst. Evol. Microbiol.">
        <title>The Global Catalogue of Microorganisms (GCM) 10K type strain sequencing project: providing services to taxonomists for standard genome sequencing and annotation.</title>
        <authorList>
            <consortium name="The Broad Institute Genomics Platform"/>
            <consortium name="The Broad Institute Genome Sequencing Center for Infectious Disease"/>
            <person name="Wu L."/>
            <person name="Ma J."/>
        </authorList>
    </citation>
    <scope>NUCLEOTIDE SEQUENCE [LARGE SCALE GENOMIC DNA]</scope>
    <source>
        <strain evidence="8">CGMCC 1.12371</strain>
    </source>
</reference>
<keyword evidence="2" id="KW-0472">Membrane</keyword>
<keyword evidence="5" id="KW-0732">Signal</keyword>
<feature type="repeat" description="TPR" evidence="4">
    <location>
        <begin position="376"/>
        <end position="409"/>
    </location>
</feature>
<proteinExistence type="predicted"/>
<dbReference type="Pfam" id="PF04773">
    <property type="entry name" value="FecR"/>
    <property type="match status" value="1"/>
</dbReference>
<feature type="chain" id="PRO_5046518427" evidence="5">
    <location>
        <begin position="26"/>
        <end position="1186"/>
    </location>
</feature>
<dbReference type="PROSITE" id="PS50005">
    <property type="entry name" value="TPR"/>
    <property type="match status" value="2"/>
</dbReference>
<evidence type="ECO:0000313" key="8">
    <source>
        <dbReference type="Proteomes" id="UP001596501"/>
    </source>
</evidence>
<dbReference type="Gene3D" id="2.40.170.20">
    <property type="entry name" value="TonB-dependent receptor, beta-barrel domain"/>
    <property type="match status" value="2"/>
</dbReference>
<dbReference type="PANTHER" id="PTHR38731">
    <property type="entry name" value="LIPL45-RELATED LIPOPROTEIN-RELATED"/>
    <property type="match status" value="1"/>
</dbReference>
<dbReference type="Proteomes" id="UP001596501">
    <property type="component" value="Unassembled WGS sequence"/>
</dbReference>
<evidence type="ECO:0000256" key="4">
    <source>
        <dbReference type="PROSITE-ProRule" id="PRU00339"/>
    </source>
</evidence>
<evidence type="ECO:0000256" key="1">
    <source>
        <dbReference type="ARBA" id="ARBA00004442"/>
    </source>
</evidence>
<dbReference type="Pfam" id="PF14559">
    <property type="entry name" value="TPR_19"/>
    <property type="match status" value="2"/>
</dbReference>
<dbReference type="EMBL" id="JBHTCA010000031">
    <property type="protein sequence ID" value="MFC7411406.1"/>
    <property type="molecule type" value="Genomic_DNA"/>
</dbReference>